<dbReference type="AlphaFoldDB" id="I2NUF4"/>
<accession>I2NUF4</accession>
<evidence type="ECO:0000313" key="2">
    <source>
        <dbReference type="Proteomes" id="UP000004473"/>
    </source>
</evidence>
<gene>
    <name evidence="1" type="ORF">HMPREF1051_2935</name>
</gene>
<dbReference type="EMBL" id="AJMT01000067">
    <property type="protein sequence ID" value="EIG29465.1"/>
    <property type="molecule type" value="Genomic_DNA"/>
</dbReference>
<dbReference type="Proteomes" id="UP000004473">
    <property type="component" value="Unassembled WGS sequence"/>
</dbReference>
<reference evidence="1 2" key="1">
    <citation type="submission" date="2012-04" db="EMBL/GenBank/DDBJ databases">
        <authorList>
            <person name="Harkins D.M."/>
            <person name="Madupu R."/>
            <person name="Durkin A.S."/>
            <person name="Torralba M."/>
            <person name="Methe B."/>
            <person name="Sutton G.G."/>
            <person name="Nelson K.E."/>
        </authorList>
    </citation>
    <scope>NUCLEOTIDE SEQUENCE [LARGE SCALE GENOMIC DNA]</scope>
    <source>
        <strain evidence="1 2">VK64</strain>
    </source>
</reference>
<evidence type="ECO:0000313" key="1">
    <source>
        <dbReference type="EMBL" id="EIG29465.1"/>
    </source>
</evidence>
<name>I2NUF4_NEISI</name>
<organism evidence="1 2">
    <name type="scientific">Neisseria sicca VK64</name>
    <dbReference type="NCBI Taxonomy" id="1095748"/>
    <lineage>
        <taxon>Bacteria</taxon>
        <taxon>Pseudomonadati</taxon>
        <taxon>Pseudomonadota</taxon>
        <taxon>Betaproteobacteria</taxon>
        <taxon>Neisseriales</taxon>
        <taxon>Neisseriaceae</taxon>
        <taxon>Neisseria</taxon>
    </lineage>
</organism>
<comment type="caution">
    <text evidence="1">The sequence shown here is derived from an EMBL/GenBank/DDBJ whole genome shotgun (WGS) entry which is preliminary data.</text>
</comment>
<protein>
    <submittedName>
        <fullName evidence="1">Uncharacterized protein</fullName>
    </submittedName>
</protein>
<sequence length="38" mass="4355">MSAVINFLTIKTVSKVIKINLNIIKNIEFLYNELSGWS</sequence>
<proteinExistence type="predicted"/>